<reference evidence="2 3" key="1">
    <citation type="submission" date="2021-05" db="EMBL/GenBank/DDBJ databases">
        <title>Shewanella sp. JM162201.</title>
        <authorList>
            <person name="Xu S."/>
            <person name="Li A."/>
        </authorList>
    </citation>
    <scope>NUCLEOTIDE SEQUENCE [LARGE SCALE GENOMIC DNA]</scope>
    <source>
        <strain evidence="2 3">JM162201</strain>
    </source>
</reference>
<dbReference type="Proteomes" id="UP001195903">
    <property type="component" value="Unassembled WGS sequence"/>
</dbReference>
<gene>
    <name evidence="2" type="ORF">KJI95_03220</name>
</gene>
<comment type="caution">
    <text evidence="2">The sequence shown here is derived from an EMBL/GenBank/DDBJ whole genome shotgun (WGS) entry which is preliminary data.</text>
</comment>
<organism evidence="2 3">
    <name type="scientific">Shewanella jiangmenensis</name>
    <dbReference type="NCBI Taxonomy" id="2837387"/>
    <lineage>
        <taxon>Bacteria</taxon>
        <taxon>Pseudomonadati</taxon>
        <taxon>Pseudomonadota</taxon>
        <taxon>Gammaproteobacteria</taxon>
        <taxon>Alteromonadales</taxon>
        <taxon>Shewanellaceae</taxon>
        <taxon>Shewanella</taxon>
    </lineage>
</organism>
<name>A0ABS5V393_9GAMM</name>
<evidence type="ECO:0000256" key="1">
    <source>
        <dbReference type="SAM" id="Phobius"/>
    </source>
</evidence>
<evidence type="ECO:0000313" key="3">
    <source>
        <dbReference type="Proteomes" id="UP001195903"/>
    </source>
</evidence>
<dbReference type="RefSeq" id="WP_214505713.1">
    <property type="nucleotide sequence ID" value="NZ_JAHEPS010000001.1"/>
</dbReference>
<keyword evidence="1" id="KW-1133">Transmembrane helix</keyword>
<keyword evidence="1" id="KW-0472">Membrane</keyword>
<feature type="transmembrane region" description="Helical" evidence="1">
    <location>
        <begin position="191"/>
        <end position="211"/>
    </location>
</feature>
<protein>
    <submittedName>
        <fullName evidence="2">Uncharacterized protein</fullName>
    </submittedName>
</protein>
<feature type="transmembrane region" description="Helical" evidence="1">
    <location>
        <begin position="135"/>
        <end position="155"/>
    </location>
</feature>
<dbReference type="EMBL" id="JAHEPS010000001">
    <property type="protein sequence ID" value="MBT1443533.1"/>
    <property type="molecule type" value="Genomic_DNA"/>
</dbReference>
<accession>A0ABS5V393</accession>
<evidence type="ECO:0000313" key="2">
    <source>
        <dbReference type="EMBL" id="MBT1443533.1"/>
    </source>
</evidence>
<sequence length="366" mass="40538">MELPAFLQNTVQRIKAHAQLKQRGRLVRLLVRLRQFWHSLNVAQRCYLTATLLAVLLLFTDSPRTILTMASILVVLGLVFDVWPRFLALWHSLPGKALILLFYAVVANFALGNAAGMVNEITGAAASKLPYSHNFAILLSLPGWFFVTSLLALLIANTAMPLYLVLLLFLKLFGIHGLWHPPHYRFVFTTALVRFIWSAVMVAILVYAGALTGVGSDSSAFTAGVYQGLQHELDEEDAPDAPQTLDESKQSVDRGVKVAVKSTDEPNIGINVTRGGETSTFMSMSGSEMKQRAERYHALQQSMLADFIFTYEADGRSRCEHAEGSKVVELNDYEILEITPDKSQPLGYSYRVQVCRSAAFGKRAPG</sequence>
<feature type="transmembrane region" description="Helical" evidence="1">
    <location>
        <begin position="95"/>
        <end position="115"/>
    </location>
</feature>
<proteinExistence type="predicted"/>
<keyword evidence="3" id="KW-1185">Reference proteome</keyword>
<keyword evidence="1" id="KW-0812">Transmembrane</keyword>
<feature type="transmembrane region" description="Helical" evidence="1">
    <location>
        <begin position="162"/>
        <end position="179"/>
    </location>
</feature>
<feature type="transmembrane region" description="Helical" evidence="1">
    <location>
        <begin position="66"/>
        <end position="83"/>
    </location>
</feature>